<dbReference type="AlphaFoldDB" id="A0AAV9NXM6"/>
<accession>A0AAV9NXM6</accession>
<reference evidence="3 4" key="1">
    <citation type="submission" date="2023-08" db="EMBL/GenBank/DDBJ databases">
        <title>Black Yeasts Isolated from many extreme environments.</title>
        <authorList>
            <person name="Coleine C."/>
            <person name="Stajich J.E."/>
            <person name="Selbmann L."/>
        </authorList>
    </citation>
    <scope>NUCLEOTIDE SEQUENCE [LARGE SCALE GENOMIC DNA]</scope>
    <source>
        <strain evidence="3 4">CCFEE 5935</strain>
    </source>
</reference>
<dbReference type="RefSeq" id="XP_064654649.1">
    <property type="nucleotide sequence ID" value="XM_064807276.1"/>
</dbReference>
<dbReference type="EMBL" id="JAVRRT010000020">
    <property type="protein sequence ID" value="KAK5164356.1"/>
    <property type="molecule type" value="Genomic_DNA"/>
</dbReference>
<protein>
    <recommendedName>
        <fullName evidence="2">Arb2 domain-containing protein</fullName>
    </recommendedName>
</protein>
<evidence type="ECO:0000259" key="2">
    <source>
        <dbReference type="Pfam" id="PF22749"/>
    </source>
</evidence>
<dbReference type="GO" id="GO:0035197">
    <property type="term" value="F:siRNA binding"/>
    <property type="evidence" value="ECO:0007669"/>
    <property type="project" value="TreeGrafter"/>
</dbReference>
<sequence length="544" mass="59404">MFVRTDKDLPVDPSYPADLTQLNYKLDDKGEFVKITNPEGPNKHFTFFISSSDRVNEVHKEATHTAVREIIKGELSKFGVRELFLAGGGGDEVLGGVQPKDKHMVVMTSDVEVLKEKNDVIVIVGELNQDMGVWAWRSCMREGGINGGSVVGMMKKLQALDMNKPESGVHPVLSSPPVSPVDGVFDFGPAAAAMLEASKAQKMPGIIILNPGQLHYSHKEGKCMSWPAWSARKRASAIAKGFVIDEEYNRVPGHSHPEEHIATMFEKVIPQLIRKDAKLYVLGVTDGAERFIKWAGAALEANPDSGIANQVHAMAFTEPTHNPGEVQVSLRVRMLHAGRAWVRSTVPLGTYINSPGATAEDRLKIGKAAKEKAEEEEEGPKEMASNAGNKITHNDHDEATPEEPVDLTDSATSLTHMEASPSKSHISNYDDDFVEMRALSESIEQFKECEATNKEAREKAKAAGVPVLEVEDVTAAADELDLSSMRGSTHSEKGEEEVDGADDYSNLPVSVATFSGGVSDIDEMLVPTSMDLILEWFVRRSEMS</sequence>
<comment type="caution">
    <text evidence="3">The sequence shown here is derived from an EMBL/GenBank/DDBJ whole genome shotgun (WGS) entry which is preliminary data.</text>
</comment>
<gene>
    <name evidence="3" type="ORF">LTR77_010052</name>
</gene>
<dbReference type="GO" id="GO:0005634">
    <property type="term" value="C:nucleus"/>
    <property type="evidence" value="ECO:0007669"/>
    <property type="project" value="TreeGrafter"/>
</dbReference>
<dbReference type="Proteomes" id="UP001337655">
    <property type="component" value="Unassembled WGS sequence"/>
</dbReference>
<keyword evidence="4" id="KW-1185">Reference proteome</keyword>
<dbReference type="Pfam" id="PF22749">
    <property type="entry name" value="Arb2"/>
    <property type="match status" value="1"/>
</dbReference>
<feature type="domain" description="Arb2" evidence="2">
    <location>
        <begin position="15"/>
        <end position="347"/>
    </location>
</feature>
<name>A0AAV9NXM6_9PEZI</name>
<dbReference type="PANTHER" id="PTHR21357:SF4">
    <property type="entry name" value="FAM172 FAMILY PROTEIN HOMOLOG CG10038"/>
    <property type="match status" value="1"/>
</dbReference>
<dbReference type="PANTHER" id="PTHR21357">
    <property type="entry name" value="FAM172 FAMILY PROTEIN HOMOLOG CG10038"/>
    <property type="match status" value="1"/>
</dbReference>
<dbReference type="InterPro" id="IPR053858">
    <property type="entry name" value="Arb2_dom"/>
</dbReference>
<evidence type="ECO:0000313" key="3">
    <source>
        <dbReference type="EMBL" id="KAK5164356.1"/>
    </source>
</evidence>
<dbReference type="GeneID" id="89931382"/>
<evidence type="ECO:0000313" key="4">
    <source>
        <dbReference type="Proteomes" id="UP001337655"/>
    </source>
</evidence>
<dbReference type="GO" id="GO:0031048">
    <property type="term" value="P:regulatory ncRNA-mediated heterochromatin formation"/>
    <property type="evidence" value="ECO:0007669"/>
    <property type="project" value="TreeGrafter"/>
</dbReference>
<organism evidence="3 4">
    <name type="scientific">Saxophila tyrrhenica</name>
    <dbReference type="NCBI Taxonomy" id="1690608"/>
    <lineage>
        <taxon>Eukaryota</taxon>
        <taxon>Fungi</taxon>
        <taxon>Dikarya</taxon>
        <taxon>Ascomycota</taxon>
        <taxon>Pezizomycotina</taxon>
        <taxon>Dothideomycetes</taxon>
        <taxon>Dothideomycetidae</taxon>
        <taxon>Mycosphaerellales</taxon>
        <taxon>Extremaceae</taxon>
        <taxon>Saxophila</taxon>
    </lineage>
</organism>
<dbReference type="InterPro" id="IPR048263">
    <property type="entry name" value="Arb2"/>
</dbReference>
<feature type="region of interest" description="Disordered" evidence="1">
    <location>
        <begin position="368"/>
        <end position="408"/>
    </location>
</feature>
<proteinExistence type="predicted"/>
<feature type="region of interest" description="Disordered" evidence="1">
    <location>
        <begin position="484"/>
        <end position="505"/>
    </location>
</feature>
<evidence type="ECO:0000256" key="1">
    <source>
        <dbReference type="SAM" id="MobiDB-lite"/>
    </source>
</evidence>